<protein>
    <submittedName>
        <fullName evidence="2">Uncharacterized protein</fullName>
    </submittedName>
</protein>
<comment type="caution">
    <text evidence="2">The sequence shown here is derived from an EMBL/GenBank/DDBJ whole genome shotgun (WGS) entry which is preliminary data.</text>
</comment>
<organism evidence="2 3">
    <name type="scientific">Engystomops pustulosus</name>
    <name type="common">Tungara frog</name>
    <name type="synonym">Physalaemus pustulosus</name>
    <dbReference type="NCBI Taxonomy" id="76066"/>
    <lineage>
        <taxon>Eukaryota</taxon>
        <taxon>Metazoa</taxon>
        <taxon>Chordata</taxon>
        <taxon>Craniata</taxon>
        <taxon>Vertebrata</taxon>
        <taxon>Euteleostomi</taxon>
        <taxon>Amphibia</taxon>
        <taxon>Batrachia</taxon>
        <taxon>Anura</taxon>
        <taxon>Neobatrachia</taxon>
        <taxon>Hyloidea</taxon>
        <taxon>Leptodactylidae</taxon>
        <taxon>Leiuperinae</taxon>
        <taxon>Engystomops</taxon>
    </lineage>
</organism>
<proteinExistence type="predicted"/>
<accession>A0AAV7BMG7</accession>
<evidence type="ECO:0000313" key="3">
    <source>
        <dbReference type="Proteomes" id="UP000824782"/>
    </source>
</evidence>
<evidence type="ECO:0000256" key="1">
    <source>
        <dbReference type="SAM" id="SignalP"/>
    </source>
</evidence>
<keyword evidence="1" id="KW-0732">Signal</keyword>
<dbReference type="AlphaFoldDB" id="A0AAV7BMG7"/>
<dbReference type="Proteomes" id="UP000824782">
    <property type="component" value="Unassembled WGS sequence"/>
</dbReference>
<name>A0AAV7BMG7_ENGPU</name>
<reference evidence="2" key="1">
    <citation type="thesis" date="2020" institute="ProQuest LLC" country="789 East Eisenhower Parkway, Ann Arbor, MI, USA">
        <title>Comparative Genomics and Chromosome Evolution.</title>
        <authorList>
            <person name="Mudd A.B."/>
        </authorList>
    </citation>
    <scope>NUCLEOTIDE SEQUENCE</scope>
    <source>
        <strain evidence="2">237g6f4</strain>
        <tissue evidence="2">Blood</tissue>
    </source>
</reference>
<feature type="signal peptide" evidence="1">
    <location>
        <begin position="1"/>
        <end position="16"/>
    </location>
</feature>
<dbReference type="EMBL" id="WNYA01000005">
    <property type="protein sequence ID" value="KAG8573821.1"/>
    <property type="molecule type" value="Genomic_DNA"/>
</dbReference>
<feature type="chain" id="PRO_5043383871" evidence="1">
    <location>
        <begin position="17"/>
        <end position="74"/>
    </location>
</feature>
<gene>
    <name evidence="2" type="ORF">GDO81_012568</name>
</gene>
<sequence>MKHWLLSLLVTYFNQCHPVCEKILSRAIDQSLQPLVSGAERSRYWVIFPYPLPKDFSNLILKKLCRCFIKGISS</sequence>
<evidence type="ECO:0000313" key="2">
    <source>
        <dbReference type="EMBL" id="KAG8573821.1"/>
    </source>
</evidence>
<keyword evidence="3" id="KW-1185">Reference proteome</keyword>